<proteinExistence type="inferred from homology"/>
<evidence type="ECO:0000313" key="3">
    <source>
        <dbReference type="Proteomes" id="UP000544872"/>
    </source>
</evidence>
<dbReference type="InterPro" id="IPR002347">
    <property type="entry name" value="SDR_fam"/>
</dbReference>
<dbReference type="SUPFAM" id="SSF51735">
    <property type="entry name" value="NAD(P)-binding Rossmann-fold domains"/>
    <property type="match status" value="1"/>
</dbReference>
<evidence type="ECO:0000256" key="1">
    <source>
        <dbReference type="ARBA" id="ARBA00006484"/>
    </source>
</evidence>
<dbReference type="RefSeq" id="WP_184264061.1">
    <property type="nucleotide sequence ID" value="NZ_JACIIX010000010.1"/>
</dbReference>
<dbReference type="PANTHER" id="PTHR42879">
    <property type="entry name" value="3-OXOACYL-(ACYL-CARRIER-PROTEIN) REDUCTASE"/>
    <property type="match status" value="1"/>
</dbReference>
<comment type="similarity">
    <text evidence="1">Belongs to the short-chain dehydrogenases/reductases (SDR) family.</text>
</comment>
<dbReference type="Pfam" id="PF00106">
    <property type="entry name" value="adh_short"/>
    <property type="match status" value="1"/>
</dbReference>
<dbReference type="AlphaFoldDB" id="A0A7W9ZGU1"/>
<dbReference type="EMBL" id="JACIIX010000010">
    <property type="protein sequence ID" value="MBB6211241.1"/>
    <property type="molecule type" value="Genomic_DNA"/>
</dbReference>
<gene>
    <name evidence="2" type="ORF">FHS48_002678</name>
</gene>
<comment type="caution">
    <text evidence="2">The sequence shown here is derived from an EMBL/GenBank/DDBJ whole genome shotgun (WGS) entry which is preliminary data.</text>
</comment>
<protein>
    <submittedName>
        <fullName evidence="2">NAD(P)-dependent dehydrogenase (Short-subunit alcohol dehydrogenase family)</fullName>
    </submittedName>
</protein>
<dbReference type="InterPro" id="IPR050259">
    <property type="entry name" value="SDR"/>
</dbReference>
<keyword evidence="3" id="KW-1185">Reference proteome</keyword>
<name>A0A7W9ZGU1_NOVIT</name>
<accession>A0A7W9ZGU1</accession>
<dbReference type="PRINTS" id="PR00081">
    <property type="entry name" value="GDHRDH"/>
</dbReference>
<dbReference type="PANTHER" id="PTHR42879:SF2">
    <property type="entry name" value="3-OXOACYL-[ACYL-CARRIER-PROTEIN] REDUCTASE FABG"/>
    <property type="match status" value="1"/>
</dbReference>
<dbReference type="Gene3D" id="3.40.50.720">
    <property type="entry name" value="NAD(P)-binding Rossmann-like Domain"/>
    <property type="match status" value="1"/>
</dbReference>
<dbReference type="InterPro" id="IPR036291">
    <property type="entry name" value="NAD(P)-bd_dom_sf"/>
</dbReference>
<evidence type="ECO:0000313" key="2">
    <source>
        <dbReference type="EMBL" id="MBB6211241.1"/>
    </source>
</evidence>
<sequence length="209" mass="21808">MAVIQSRRLALVNGAGTAIGQAIAAGLAHRGVAVLLAGDRPSGRHDPVAPGEVRPFRLDLARPDSVQALADWIRDIHGPLDGLIHQALPLGLVPGQGDRDRLRAEVVVLTEALIPLLAASGQGRMVILTSRAGCAQPLVAEKAPDPGIRTVAAALNGLTRHYAQALREQGIKVNAVCPEEGVQAAIHMAMLDEDGPSGSLTDDLGELPW</sequence>
<organism evidence="2 3">
    <name type="scientific">Novispirillum itersonii</name>
    <name type="common">Aquaspirillum itersonii</name>
    <dbReference type="NCBI Taxonomy" id="189"/>
    <lineage>
        <taxon>Bacteria</taxon>
        <taxon>Pseudomonadati</taxon>
        <taxon>Pseudomonadota</taxon>
        <taxon>Alphaproteobacteria</taxon>
        <taxon>Rhodospirillales</taxon>
        <taxon>Novispirillaceae</taxon>
        <taxon>Novispirillum</taxon>
    </lineage>
</organism>
<dbReference type="Proteomes" id="UP000544872">
    <property type="component" value="Unassembled WGS sequence"/>
</dbReference>
<reference evidence="2 3" key="1">
    <citation type="submission" date="2020-08" db="EMBL/GenBank/DDBJ databases">
        <title>Genomic Encyclopedia of Type Strains, Phase IV (KMG-IV): sequencing the most valuable type-strain genomes for metagenomic binning, comparative biology and taxonomic classification.</title>
        <authorList>
            <person name="Goeker M."/>
        </authorList>
    </citation>
    <scope>NUCLEOTIDE SEQUENCE [LARGE SCALE GENOMIC DNA]</scope>
    <source>
        <strain evidence="2 3">DSM 11590</strain>
    </source>
</reference>